<name>A0AAW1JFA3_POPJA</name>
<evidence type="ECO:0000313" key="1">
    <source>
        <dbReference type="EMBL" id="KAK9702405.1"/>
    </source>
</evidence>
<dbReference type="EMBL" id="JASPKY010000393">
    <property type="protein sequence ID" value="KAK9702405.1"/>
    <property type="molecule type" value="Genomic_DNA"/>
</dbReference>
<comment type="caution">
    <text evidence="1">The sequence shown here is derived from an EMBL/GenBank/DDBJ whole genome shotgun (WGS) entry which is preliminary data.</text>
</comment>
<accession>A0AAW1JFA3</accession>
<protein>
    <submittedName>
        <fullName evidence="1">Uncharacterized protein</fullName>
    </submittedName>
</protein>
<sequence length="107" mass="11513">MKRYEDYCSTQGPPYSPPHFCSPDSQPYGSHVVFVLFRFPVHVLSPSPISLGPHLTGYVTPLSRCSLASLFEDVFVSAVKSMKARVGGAVVGVIGWSSVPAGLDVSR</sequence>
<gene>
    <name evidence="1" type="ORF">QE152_g29979</name>
</gene>
<keyword evidence="2" id="KW-1185">Reference proteome</keyword>
<dbReference type="AlphaFoldDB" id="A0AAW1JFA3"/>
<organism evidence="1 2">
    <name type="scientific">Popillia japonica</name>
    <name type="common">Japanese beetle</name>
    <dbReference type="NCBI Taxonomy" id="7064"/>
    <lineage>
        <taxon>Eukaryota</taxon>
        <taxon>Metazoa</taxon>
        <taxon>Ecdysozoa</taxon>
        <taxon>Arthropoda</taxon>
        <taxon>Hexapoda</taxon>
        <taxon>Insecta</taxon>
        <taxon>Pterygota</taxon>
        <taxon>Neoptera</taxon>
        <taxon>Endopterygota</taxon>
        <taxon>Coleoptera</taxon>
        <taxon>Polyphaga</taxon>
        <taxon>Scarabaeiformia</taxon>
        <taxon>Scarabaeidae</taxon>
        <taxon>Rutelinae</taxon>
        <taxon>Popillia</taxon>
    </lineage>
</organism>
<dbReference type="Proteomes" id="UP001458880">
    <property type="component" value="Unassembled WGS sequence"/>
</dbReference>
<reference evidence="1 2" key="1">
    <citation type="journal article" date="2024" name="BMC Genomics">
        <title>De novo assembly and annotation of Popillia japonica's genome with initial clues to its potential as an invasive pest.</title>
        <authorList>
            <person name="Cucini C."/>
            <person name="Boschi S."/>
            <person name="Funari R."/>
            <person name="Cardaioli E."/>
            <person name="Iannotti N."/>
            <person name="Marturano G."/>
            <person name="Paoli F."/>
            <person name="Bruttini M."/>
            <person name="Carapelli A."/>
            <person name="Frati F."/>
            <person name="Nardi F."/>
        </authorList>
    </citation>
    <scope>NUCLEOTIDE SEQUENCE [LARGE SCALE GENOMIC DNA]</scope>
    <source>
        <strain evidence="1">DMR45628</strain>
    </source>
</reference>
<proteinExistence type="predicted"/>
<evidence type="ECO:0000313" key="2">
    <source>
        <dbReference type="Proteomes" id="UP001458880"/>
    </source>
</evidence>